<dbReference type="EMBL" id="LJSG01000013">
    <property type="protein sequence ID" value="KPP91625.1"/>
    <property type="molecule type" value="Genomic_DNA"/>
</dbReference>
<dbReference type="AlphaFoldDB" id="A0A0N8K7F9"/>
<dbReference type="Proteomes" id="UP000050413">
    <property type="component" value="Unassembled WGS sequence"/>
</dbReference>
<gene>
    <name evidence="1" type="ORF">Ga0058931_2591</name>
    <name evidence="2" type="ORF">HLUCCA05_00515</name>
</gene>
<evidence type="ECO:0000313" key="4">
    <source>
        <dbReference type="Proteomes" id="UP000182045"/>
    </source>
</evidence>
<dbReference type="EMBL" id="FBYC01000004">
    <property type="protein sequence ID" value="CUX82800.1"/>
    <property type="molecule type" value="Genomic_DNA"/>
</dbReference>
<evidence type="ECO:0000313" key="3">
    <source>
        <dbReference type="Proteomes" id="UP000050413"/>
    </source>
</evidence>
<reference evidence="1 4" key="2">
    <citation type="submission" date="2016-01" db="EMBL/GenBank/DDBJ databases">
        <authorList>
            <person name="Varghese N."/>
        </authorList>
    </citation>
    <scope>NUCLEOTIDE SEQUENCE [LARGE SCALE GENOMIC DNA]</scope>
    <source>
        <strain evidence="1 4">HL-91</strain>
    </source>
</reference>
<evidence type="ECO:0000313" key="1">
    <source>
        <dbReference type="EMBL" id="CUX82800.1"/>
    </source>
</evidence>
<evidence type="ECO:0000313" key="2">
    <source>
        <dbReference type="EMBL" id="KPP91625.1"/>
    </source>
</evidence>
<protein>
    <submittedName>
        <fullName evidence="2">Uncharacterized protein</fullName>
    </submittedName>
</protein>
<reference evidence="2 3" key="1">
    <citation type="submission" date="2015-09" db="EMBL/GenBank/DDBJ databases">
        <title>Identification and resolution of microdiversity through metagenomic sequencing of parallel consortia.</title>
        <authorList>
            <person name="Nelson W.C."/>
            <person name="Romine M.F."/>
            <person name="Lindemann S.R."/>
        </authorList>
    </citation>
    <scope>NUCLEOTIDE SEQUENCE [LARGE SCALE GENOMIC DNA]</scope>
    <source>
        <strain evidence="2">HL-91</strain>
    </source>
</reference>
<proteinExistence type="predicted"/>
<accession>A0A0N8K7F9</accession>
<sequence>MDSGNYTEGTWDGTGTEGMSAGQYLDLIELMAQELESRGDYPVPGQPTADELRAQFNSAIGC</sequence>
<organism evidence="2 3">
    <name type="scientific">Roseibaca calidilacus</name>
    <dbReference type="NCBI Taxonomy" id="1666912"/>
    <lineage>
        <taxon>Bacteria</taxon>
        <taxon>Pseudomonadati</taxon>
        <taxon>Pseudomonadota</taxon>
        <taxon>Alphaproteobacteria</taxon>
        <taxon>Rhodobacterales</taxon>
        <taxon>Paracoccaceae</taxon>
        <taxon>Roseinatronobacter</taxon>
    </lineage>
</organism>
<keyword evidence="4" id="KW-1185">Reference proteome</keyword>
<name>A0A0N8K7F9_9RHOB</name>
<comment type="caution">
    <text evidence="2">The sequence shown here is derived from an EMBL/GenBank/DDBJ whole genome shotgun (WGS) entry which is preliminary data.</text>
</comment>
<dbReference type="Proteomes" id="UP000182045">
    <property type="component" value="Unassembled WGS sequence"/>
</dbReference>